<reference evidence="3 4" key="1">
    <citation type="submission" date="2020-08" db="EMBL/GenBank/DDBJ databases">
        <title>Genomic Encyclopedia of Type Strains, Phase IV (KMG-IV): sequencing the most valuable type-strain genomes for metagenomic binning, comparative biology and taxonomic classification.</title>
        <authorList>
            <person name="Goeker M."/>
        </authorList>
    </citation>
    <scope>NUCLEOTIDE SEQUENCE [LARGE SCALE GENOMIC DNA]</scope>
    <source>
        <strain evidence="3 4">DSM 103336</strain>
    </source>
</reference>
<keyword evidence="4" id="KW-1185">Reference proteome</keyword>
<dbReference type="RefSeq" id="WP_157176686.1">
    <property type="nucleotide sequence ID" value="NZ_BMJP01000002.1"/>
</dbReference>
<feature type="transmembrane region" description="Helical" evidence="2">
    <location>
        <begin position="123"/>
        <end position="139"/>
    </location>
</feature>
<name>A0A7W9BRS9_9SPHN</name>
<comment type="caution">
    <text evidence="3">The sequence shown here is derived from an EMBL/GenBank/DDBJ whole genome shotgun (WGS) entry which is preliminary data.</text>
</comment>
<dbReference type="Proteomes" id="UP000546701">
    <property type="component" value="Unassembled WGS sequence"/>
</dbReference>
<evidence type="ECO:0000313" key="4">
    <source>
        <dbReference type="Proteomes" id="UP000546701"/>
    </source>
</evidence>
<dbReference type="EMBL" id="JACIJR010000003">
    <property type="protein sequence ID" value="MBB5728910.1"/>
    <property type="molecule type" value="Genomic_DNA"/>
</dbReference>
<dbReference type="AlphaFoldDB" id="A0A7W9BRS9"/>
<evidence type="ECO:0000256" key="1">
    <source>
        <dbReference type="SAM" id="MobiDB-lite"/>
    </source>
</evidence>
<keyword evidence="2" id="KW-0472">Membrane</keyword>
<dbReference type="OrthoDB" id="7584519at2"/>
<keyword evidence="2" id="KW-0812">Transmembrane</keyword>
<keyword evidence="2" id="KW-1133">Transmembrane helix</keyword>
<organism evidence="3 4">
    <name type="scientific">Sphingomonas prati</name>
    <dbReference type="NCBI Taxonomy" id="1843237"/>
    <lineage>
        <taxon>Bacteria</taxon>
        <taxon>Pseudomonadati</taxon>
        <taxon>Pseudomonadota</taxon>
        <taxon>Alphaproteobacteria</taxon>
        <taxon>Sphingomonadales</taxon>
        <taxon>Sphingomonadaceae</taxon>
        <taxon>Sphingomonas</taxon>
    </lineage>
</organism>
<proteinExistence type="predicted"/>
<protein>
    <submittedName>
        <fullName evidence="3">Uncharacterized protein</fullName>
    </submittedName>
</protein>
<evidence type="ECO:0000313" key="3">
    <source>
        <dbReference type="EMBL" id="MBB5728910.1"/>
    </source>
</evidence>
<accession>A0A7W9BRS9</accession>
<gene>
    <name evidence="3" type="ORF">FHS99_001388</name>
</gene>
<evidence type="ECO:0000256" key="2">
    <source>
        <dbReference type="SAM" id="Phobius"/>
    </source>
</evidence>
<feature type="region of interest" description="Disordered" evidence="1">
    <location>
        <begin position="1"/>
        <end position="37"/>
    </location>
</feature>
<sequence length="140" mass="15236">MIDEKGRGVPGTPFGRRRPIVVRPQSQDAGTEPVPLSRLGDDAAAAAFAADLRQRGLAARGLERDLIQEVPLLYGSSGRLEPQGDPGIVLAAMHRDDMVRRNGGGIPVATRRARAFLPYEREMAGLSLLFVILYWFGVLD</sequence>